<dbReference type="PANTHER" id="PTHR35149:SF2">
    <property type="entry name" value="DUF262 DOMAIN-CONTAINING PROTEIN"/>
    <property type="match status" value="1"/>
</dbReference>
<protein>
    <recommendedName>
        <fullName evidence="7">DUF262 domain-containing protein</fullName>
    </recommendedName>
</protein>
<name>A0AAC9RLE7_9CLOT</name>
<proteinExistence type="predicted"/>
<evidence type="ECO:0000313" key="6">
    <source>
        <dbReference type="Proteomes" id="UP000192478"/>
    </source>
</evidence>
<organism evidence="4 6">
    <name type="scientific">Clostridium formicaceticum</name>
    <dbReference type="NCBI Taxonomy" id="1497"/>
    <lineage>
        <taxon>Bacteria</taxon>
        <taxon>Bacillati</taxon>
        <taxon>Bacillota</taxon>
        <taxon>Clostridia</taxon>
        <taxon>Eubacteriales</taxon>
        <taxon>Clostridiaceae</taxon>
        <taxon>Clostridium</taxon>
    </lineage>
</organism>
<dbReference type="Proteomes" id="UP000177894">
    <property type="component" value="Chromosome"/>
</dbReference>
<dbReference type="Proteomes" id="UP000192478">
    <property type="component" value="Chromosome"/>
</dbReference>
<gene>
    <name evidence="3" type="ORF">BJL90_13100</name>
    <name evidence="4" type="ORF">CLFO_15460</name>
</gene>
<evidence type="ECO:0008006" key="7">
    <source>
        <dbReference type="Google" id="ProtNLM"/>
    </source>
</evidence>
<reference evidence="3 5" key="1">
    <citation type="submission" date="2016-10" db="EMBL/GenBank/DDBJ databases">
        <title>Complete Genome Sequence of Acetogen Clostridium formicoaceticum ATCC 27076.</title>
        <authorList>
            <person name="Bao T."/>
            <person name="Cheng C."/>
            <person name="Zhao J."/>
            <person name="Yang S.-T."/>
            <person name="Wang J."/>
            <person name="Wang M."/>
        </authorList>
    </citation>
    <scope>NUCLEOTIDE SEQUENCE [LARGE SCALE GENOMIC DNA]</scope>
    <source>
        <strain evidence="3 5">ATCC 27076</strain>
    </source>
</reference>
<dbReference type="Pfam" id="PF03235">
    <property type="entry name" value="GmrSD_N"/>
    <property type="match status" value="1"/>
</dbReference>
<evidence type="ECO:0000313" key="3">
    <source>
        <dbReference type="EMBL" id="AOY76721.1"/>
    </source>
</evidence>
<evidence type="ECO:0000313" key="4">
    <source>
        <dbReference type="EMBL" id="ARE87158.1"/>
    </source>
</evidence>
<feature type="domain" description="GmrSD restriction endonucleases C-terminal" evidence="2">
    <location>
        <begin position="416"/>
        <end position="545"/>
    </location>
</feature>
<evidence type="ECO:0000313" key="5">
    <source>
        <dbReference type="Proteomes" id="UP000177894"/>
    </source>
</evidence>
<sequence>MEARQIGLLGLLSGEDRRFIIPVFQRNYDWKDEQCIQLFKDIENVEIDEERKSHFLGTIVYISNSEVDMIDFHEYVLIDGQQRITTTILLLKALHDTLQEKEDKECINLRNRIYDFYLTNRYADEVHKFRLKPMIDDDVVFQRLMNNDFDFIDKTSRIYKNYILFIELINNSQMSVMEIFEGIKKLIVVYIGLKRGEDDPQLIFESLNSTGLSLSEADLIRNYILMEREPLEQEELYKKYWYKIEKILSNENISDFIRDYLTMKQNDIPNKNNIYVEFKKYVRKNSYQNIELILEDILYYSKIYVRFLNDIEVDKDIKEVIKDIRDLKVTVSYPFLMEVYSDYEQGIISKEVLINTYKLIETYVFRRLICDSPTNSLNKVFKNLAKELKENKDYKNRYYDYLVSILLNKKYSAAFPLDSEFKHEFLTRNMYKFKHSRYLLEHLENENNKEKVDVNILSIEHIMPQKLDAKWTLKLGNNAQSIHGKYLHNIGNLTLTGYNSNLSNKSFEDKKIILEKSRLKLNENLSSTESWNEEEIEKRANELFKTAIKCWKMPKADEKLINNAEFIEKEFFDLSDEIDVTGRKPIAFEILGQKHTVNSWKNFMYEASKILYNLEERIFKTFVYDNDFSGRKSRIISSRKDMREPVQINDGIFMETNLNANSVLNYVKLMMEKYEMSDEDMRFWIK</sequence>
<dbReference type="EMBL" id="CP017603">
    <property type="protein sequence ID" value="AOY76721.1"/>
    <property type="molecule type" value="Genomic_DNA"/>
</dbReference>
<dbReference type="InterPro" id="IPR011089">
    <property type="entry name" value="GmrSD_C"/>
</dbReference>
<keyword evidence="5" id="KW-1185">Reference proteome</keyword>
<dbReference type="AlphaFoldDB" id="A0AAC9RLE7"/>
<dbReference type="EMBL" id="CP020559">
    <property type="protein sequence ID" value="ARE87158.1"/>
    <property type="molecule type" value="Genomic_DNA"/>
</dbReference>
<accession>A0AAC9RLE7</accession>
<dbReference type="InterPro" id="IPR004919">
    <property type="entry name" value="GmrSD_N"/>
</dbReference>
<evidence type="ECO:0000259" key="1">
    <source>
        <dbReference type="Pfam" id="PF03235"/>
    </source>
</evidence>
<dbReference type="PANTHER" id="PTHR35149">
    <property type="entry name" value="SLL5132 PROTEIN"/>
    <property type="match status" value="1"/>
</dbReference>
<feature type="domain" description="GmrSD restriction endonucleases N-terminal" evidence="1">
    <location>
        <begin position="10"/>
        <end position="224"/>
    </location>
</feature>
<dbReference type="KEGG" id="cfm:BJL90_13100"/>
<reference evidence="4 6" key="2">
    <citation type="submission" date="2017-03" db="EMBL/GenBank/DDBJ databases">
        <title>Complete sequence of Clostridium formicaceticum DSM 92.</title>
        <authorList>
            <person name="Poehlein A."/>
            <person name="Karl M."/>
            <person name="Bengelsdorf F.R."/>
            <person name="Duerre P."/>
            <person name="Daniel R."/>
        </authorList>
    </citation>
    <scope>NUCLEOTIDE SEQUENCE [LARGE SCALE GENOMIC DNA]</scope>
    <source>
        <strain evidence="4 6">DSM 92</strain>
    </source>
</reference>
<dbReference type="Pfam" id="PF07510">
    <property type="entry name" value="GmrSD_C"/>
    <property type="match status" value="1"/>
</dbReference>
<evidence type="ECO:0000259" key="2">
    <source>
        <dbReference type="Pfam" id="PF07510"/>
    </source>
</evidence>
<dbReference type="RefSeq" id="WP_070968794.1">
    <property type="nucleotide sequence ID" value="NZ_CP017603.1"/>
</dbReference>